<dbReference type="Proteomes" id="UP000587527">
    <property type="component" value="Unassembled WGS sequence"/>
</dbReference>
<dbReference type="RefSeq" id="WP_184844420.1">
    <property type="nucleotide sequence ID" value="NZ_JACHMN010000003.1"/>
</dbReference>
<dbReference type="AlphaFoldDB" id="A0A841BYY2"/>
<name>A0A841BYY2_9ACTN</name>
<proteinExistence type="predicted"/>
<dbReference type="EMBL" id="JACHMN010000003">
    <property type="protein sequence ID" value="MBB5873344.1"/>
    <property type="molecule type" value="Genomic_DNA"/>
</dbReference>
<reference evidence="2 3" key="1">
    <citation type="submission" date="2020-08" db="EMBL/GenBank/DDBJ databases">
        <title>Sequencing the genomes of 1000 actinobacteria strains.</title>
        <authorList>
            <person name="Klenk H.-P."/>
        </authorList>
    </citation>
    <scope>NUCLEOTIDE SEQUENCE [LARGE SCALE GENOMIC DNA]</scope>
    <source>
        <strain evidence="2 3">DSM 45362</strain>
    </source>
</reference>
<comment type="caution">
    <text evidence="2">The sequence shown here is derived from an EMBL/GenBank/DDBJ whole genome shotgun (WGS) entry which is preliminary data.</text>
</comment>
<gene>
    <name evidence="2" type="ORF">F4553_006778</name>
</gene>
<organism evidence="2 3">
    <name type="scientific">Allocatelliglobosispora scoriae</name>
    <dbReference type="NCBI Taxonomy" id="643052"/>
    <lineage>
        <taxon>Bacteria</taxon>
        <taxon>Bacillati</taxon>
        <taxon>Actinomycetota</taxon>
        <taxon>Actinomycetes</taxon>
        <taxon>Micromonosporales</taxon>
        <taxon>Micromonosporaceae</taxon>
        <taxon>Allocatelliglobosispora</taxon>
    </lineage>
</organism>
<keyword evidence="3" id="KW-1185">Reference proteome</keyword>
<evidence type="ECO:0000313" key="3">
    <source>
        <dbReference type="Proteomes" id="UP000587527"/>
    </source>
</evidence>
<sequence>MTYPVTGGSFIIGGDGELKDTGYTAVNQPTKKKQDPAVVRGAELKIAFLADNAQAPNQGGGTTMRVSLIQIVQDNTIVTDSNGLVTHHGINGYQPNQIQVFDGTADDGTHIDQQFFNRSGAVINRDPRYAQQRLLGTEKMITQNPKKDGAKVTPEIGGDRSAAIPSGGWAGERVNTKFSLAMLRDQPGATIKTGPNADTLVGGMMFEIAVLFEATNSTPATWGGSISWGFTIVGGQAVLTPIAVIPGGGLSPRFIKARNAWNAAVVGGNPLLQLP</sequence>
<accession>A0A841BYY2</accession>
<protein>
    <submittedName>
        <fullName evidence="2">Uncharacterized protein</fullName>
    </submittedName>
</protein>
<feature type="region of interest" description="Disordered" evidence="1">
    <location>
        <begin position="145"/>
        <end position="166"/>
    </location>
</feature>
<evidence type="ECO:0000256" key="1">
    <source>
        <dbReference type="SAM" id="MobiDB-lite"/>
    </source>
</evidence>
<evidence type="ECO:0000313" key="2">
    <source>
        <dbReference type="EMBL" id="MBB5873344.1"/>
    </source>
</evidence>